<sequence>MNRNDAATRASRAILLALRVSLLAAGPLAVPTYSRAAHAEESTGSAVVLVVEGLPWDVDPEAVRAAIGREIGKTVVLSGAAPAGKASFVLRGEGGRRVTLTYRADGEGAIVGRTIDLPDDAERAADTLALLAGNLARDEAAELAALLGKRSEDKPAAAPSEPLEETPSEAPSEASSDAPVEPPVPEKNELPAQEVPAKAAAPKSDPAPRKATPARAPAPAAEPPTTPMRTPSLEELAPCWRHDATQFFAGANALPRIGTSTRRGSNVVHNLSANFLAGYGTGLDGFELGLGLNIEREFACGAQLTALANIVAGPVRGVQMAAGLNFASSLRGVQMGSIDIVAGPVKGVQMGALDIAGDVVGAQLGVLNIAGAVSGIQLGVVNVATSPVKGVQIGLVNYADRSTFSFGLLNIVRRGRLHIDLWGQETGIVMAGIEHGGDYIHNIYGIGTRVVGAERRLVFSLGLGGHVQLSKRFSVDVDLLGYSLHETPSLAPTAFLAQARVVAALEIGARLGVFAGPSYTVVNARSVEDALLAPYDSGSLDLTAPSPVFGWPGVTIGLRTF</sequence>
<name>A0A4U1IIC0_9BACT</name>
<organism evidence="3 4">
    <name type="scientific">Polyangium fumosum</name>
    <dbReference type="NCBI Taxonomy" id="889272"/>
    <lineage>
        <taxon>Bacteria</taxon>
        <taxon>Pseudomonadati</taxon>
        <taxon>Myxococcota</taxon>
        <taxon>Polyangia</taxon>
        <taxon>Polyangiales</taxon>
        <taxon>Polyangiaceae</taxon>
        <taxon>Polyangium</taxon>
    </lineage>
</organism>
<gene>
    <name evidence="3" type="ORF">E8A74_49470</name>
</gene>
<feature type="signal peptide" evidence="2">
    <location>
        <begin position="1"/>
        <end position="39"/>
    </location>
</feature>
<feature type="region of interest" description="Disordered" evidence="1">
    <location>
        <begin position="148"/>
        <end position="232"/>
    </location>
</feature>
<evidence type="ECO:0000256" key="2">
    <source>
        <dbReference type="SAM" id="SignalP"/>
    </source>
</evidence>
<keyword evidence="2" id="KW-0732">Signal</keyword>
<accession>A0A4U1IIC0</accession>
<feature type="chain" id="PRO_5020741206" evidence="2">
    <location>
        <begin position="40"/>
        <end position="561"/>
    </location>
</feature>
<dbReference type="InterPro" id="IPR058093">
    <property type="entry name" value="LA_2272-like"/>
</dbReference>
<dbReference type="EMBL" id="SSMQ01000121">
    <property type="protein sequence ID" value="TKC93623.1"/>
    <property type="molecule type" value="Genomic_DNA"/>
</dbReference>
<dbReference type="Proteomes" id="UP000309215">
    <property type="component" value="Unassembled WGS sequence"/>
</dbReference>
<dbReference type="RefSeq" id="WP_136936199.1">
    <property type="nucleotide sequence ID" value="NZ_SSMQ01000121.1"/>
</dbReference>
<proteinExistence type="predicted"/>
<dbReference type="AlphaFoldDB" id="A0A4U1IIC0"/>
<evidence type="ECO:0000256" key="1">
    <source>
        <dbReference type="SAM" id="MobiDB-lite"/>
    </source>
</evidence>
<keyword evidence="4" id="KW-1185">Reference proteome</keyword>
<protein>
    <submittedName>
        <fullName evidence="3">Uncharacterized protein</fullName>
    </submittedName>
</protein>
<evidence type="ECO:0000313" key="3">
    <source>
        <dbReference type="EMBL" id="TKC93623.1"/>
    </source>
</evidence>
<feature type="compositionally biased region" description="Low complexity" evidence="1">
    <location>
        <begin position="196"/>
        <end position="219"/>
    </location>
</feature>
<feature type="compositionally biased region" description="Low complexity" evidence="1">
    <location>
        <begin position="168"/>
        <end position="179"/>
    </location>
</feature>
<reference evidence="3 4" key="1">
    <citation type="submission" date="2019-04" db="EMBL/GenBank/DDBJ databases">
        <authorList>
            <person name="Li Y."/>
            <person name="Wang J."/>
        </authorList>
    </citation>
    <scope>NUCLEOTIDE SEQUENCE [LARGE SCALE GENOMIC DNA]</scope>
    <source>
        <strain evidence="3 4">DSM 14668</strain>
    </source>
</reference>
<evidence type="ECO:0000313" key="4">
    <source>
        <dbReference type="Proteomes" id="UP000309215"/>
    </source>
</evidence>
<comment type="caution">
    <text evidence="3">The sequence shown here is derived from an EMBL/GenBank/DDBJ whole genome shotgun (WGS) entry which is preliminary data.</text>
</comment>
<dbReference type="OrthoDB" id="5486412at2"/>
<dbReference type="NCBIfam" id="NF047436">
    <property type="entry name" value="LA_2272_repeat"/>
    <property type="match status" value="1"/>
</dbReference>